<evidence type="ECO:0000256" key="1">
    <source>
        <dbReference type="ARBA" id="ARBA00004141"/>
    </source>
</evidence>
<evidence type="ECO:0000256" key="5">
    <source>
        <dbReference type="ARBA" id="ARBA00023010"/>
    </source>
</evidence>
<evidence type="ECO:0000256" key="4">
    <source>
        <dbReference type="ARBA" id="ARBA00022989"/>
    </source>
</evidence>
<reference evidence="8 9" key="1">
    <citation type="submission" date="2019-06" db="EMBL/GenBank/DDBJ databases">
        <title>Sequencing the genomes of 1000 actinobacteria strains.</title>
        <authorList>
            <person name="Klenk H.-P."/>
        </authorList>
    </citation>
    <scope>NUCLEOTIDE SEQUENCE [LARGE SCALE GENOMIC DNA]</scope>
    <source>
        <strain evidence="8 9">DSM 8251</strain>
    </source>
</reference>
<feature type="transmembrane region" description="Helical" evidence="7">
    <location>
        <begin position="114"/>
        <end position="137"/>
    </location>
</feature>
<comment type="similarity">
    <text evidence="7">Belongs to the TatC family.</text>
</comment>
<dbReference type="PANTHER" id="PTHR30371:SF0">
    <property type="entry name" value="SEC-INDEPENDENT PROTEIN TRANSLOCASE PROTEIN TATC, CHLOROPLASTIC-RELATED"/>
    <property type="match status" value="1"/>
</dbReference>
<gene>
    <name evidence="7" type="primary">tatC</name>
    <name evidence="8" type="ORF">FB460_2552</name>
</gene>
<dbReference type="GO" id="GO:0033281">
    <property type="term" value="C:TAT protein transport complex"/>
    <property type="evidence" value="ECO:0007669"/>
    <property type="project" value="UniProtKB-UniRule"/>
</dbReference>
<keyword evidence="4 7" id="KW-1133">Transmembrane helix</keyword>
<dbReference type="GO" id="GO:0043953">
    <property type="term" value="P:protein transport by the Tat complex"/>
    <property type="evidence" value="ECO:0007669"/>
    <property type="project" value="UniProtKB-UniRule"/>
</dbReference>
<feature type="transmembrane region" description="Helical" evidence="7">
    <location>
        <begin position="201"/>
        <end position="217"/>
    </location>
</feature>
<keyword evidence="3 7" id="KW-0653">Protein transport</keyword>
<keyword evidence="7" id="KW-1003">Cell membrane</keyword>
<keyword evidence="9" id="KW-1185">Reference proteome</keyword>
<proteinExistence type="inferred from homology"/>
<evidence type="ECO:0000313" key="8">
    <source>
        <dbReference type="EMBL" id="TQL56249.1"/>
    </source>
</evidence>
<evidence type="ECO:0000313" key="9">
    <source>
        <dbReference type="Proteomes" id="UP000316196"/>
    </source>
</evidence>
<dbReference type="AlphaFoldDB" id="A0A542Z7E8"/>
<sequence>MPADGNMSLADHLRELRYRVVVALIAVTVMTIVAAFFYQDLLSLLMLPWHQAQEALLAERPGQELQVANIGVTAPLTLAIKICAVAGVVVSSPLWIYQLWAFIAPGLLAKEKKWALAFVGSATPLFLAGVAAGYFVLPKGIQVMLGFTPESQQITNLLDLSTFLNFMLRLMLVFGIGFLLPVAVVALNLMGVVTWEQLAKARVYVVFGTFVFGAVATPSTDPFSMLVLAIPMAVLYLIAEFLCWINDRRKRKRGAQTSDLEVTT</sequence>
<organism evidence="8 9">
    <name type="scientific">Propioniferax innocua</name>
    <dbReference type="NCBI Taxonomy" id="1753"/>
    <lineage>
        <taxon>Bacteria</taxon>
        <taxon>Bacillati</taxon>
        <taxon>Actinomycetota</taxon>
        <taxon>Actinomycetes</taxon>
        <taxon>Propionibacteriales</taxon>
        <taxon>Propionibacteriaceae</taxon>
        <taxon>Propioniferax</taxon>
    </lineage>
</organism>
<dbReference type="NCBIfam" id="TIGR00945">
    <property type="entry name" value="tatC"/>
    <property type="match status" value="1"/>
</dbReference>
<dbReference type="GO" id="GO:0009977">
    <property type="term" value="F:proton motive force dependent protein transmembrane transporter activity"/>
    <property type="evidence" value="ECO:0007669"/>
    <property type="project" value="TreeGrafter"/>
</dbReference>
<protein>
    <recommendedName>
        <fullName evidence="7">Sec-independent protein translocase protein TatC</fullName>
    </recommendedName>
</protein>
<accession>A0A542Z7E8</accession>
<dbReference type="HAMAP" id="MF_00902">
    <property type="entry name" value="TatC"/>
    <property type="match status" value="1"/>
</dbReference>
<feature type="transmembrane region" description="Helical" evidence="7">
    <location>
        <begin position="166"/>
        <end position="189"/>
    </location>
</feature>
<dbReference type="Proteomes" id="UP000316196">
    <property type="component" value="Unassembled WGS sequence"/>
</dbReference>
<dbReference type="EMBL" id="VFOR01000005">
    <property type="protein sequence ID" value="TQL56249.1"/>
    <property type="molecule type" value="Genomic_DNA"/>
</dbReference>
<comment type="subcellular location">
    <subcellularLocation>
        <location evidence="7">Cell membrane</location>
        <topology evidence="7">Multi-pass membrane protein</topology>
    </subcellularLocation>
    <subcellularLocation>
        <location evidence="1">Membrane</location>
        <topology evidence="1">Multi-pass membrane protein</topology>
    </subcellularLocation>
</comment>
<comment type="subunit">
    <text evidence="7">The Tat system comprises two distinct complexes: a TatABC complex, containing multiple copies of TatA, TatB and TatC subunits, and a separate TatA complex, containing only TatA subunits. Substrates initially bind to the TatABC complex, which probably triggers association of the separate TatA complex to form the active translocon.</text>
</comment>
<comment type="function">
    <text evidence="7">Part of the twin-arginine translocation (Tat) system that transports large folded proteins containing a characteristic twin-arginine motif in their signal peptide across membranes. Together with TatB, TatC is part of a receptor directly interacting with Tat signal peptides.</text>
</comment>
<evidence type="ECO:0000256" key="6">
    <source>
        <dbReference type="ARBA" id="ARBA00023136"/>
    </source>
</evidence>
<keyword evidence="5 7" id="KW-0811">Translocation</keyword>
<dbReference type="Pfam" id="PF00902">
    <property type="entry name" value="TatC"/>
    <property type="match status" value="1"/>
</dbReference>
<evidence type="ECO:0000256" key="2">
    <source>
        <dbReference type="ARBA" id="ARBA00022692"/>
    </source>
</evidence>
<keyword evidence="6 7" id="KW-0472">Membrane</keyword>
<comment type="caution">
    <text evidence="8">The sequence shown here is derived from an EMBL/GenBank/DDBJ whole genome shotgun (WGS) entry which is preliminary data.</text>
</comment>
<evidence type="ECO:0000256" key="7">
    <source>
        <dbReference type="HAMAP-Rule" id="MF_00902"/>
    </source>
</evidence>
<feature type="transmembrane region" description="Helical" evidence="7">
    <location>
        <begin position="20"/>
        <end position="38"/>
    </location>
</feature>
<dbReference type="InterPro" id="IPR002033">
    <property type="entry name" value="TatC"/>
</dbReference>
<keyword evidence="2 7" id="KW-0812">Transmembrane</keyword>
<dbReference type="GO" id="GO:0065002">
    <property type="term" value="P:intracellular protein transmembrane transport"/>
    <property type="evidence" value="ECO:0007669"/>
    <property type="project" value="TreeGrafter"/>
</dbReference>
<evidence type="ECO:0000256" key="3">
    <source>
        <dbReference type="ARBA" id="ARBA00022927"/>
    </source>
</evidence>
<feature type="transmembrane region" description="Helical" evidence="7">
    <location>
        <begin position="223"/>
        <end position="245"/>
    </location>
</feature>
<dbReference type="PANTHER" id="PTHR30371">
    <property type="entry name" value="SEC-INDEPENDENT PROTEIN TRANSLOCASE PROTEIN TATC"/>
    <property type="match status" value="1"/>
</dbReference>
<name>A0A542Z7E8_9ACTN</name>
<feature type="transmembrane region" description="Helical" evidence="7">
    <location>
        <begin position="78"/>
        <end position="102"/>
    </location>
</feature>
<dbReference type="PRINTS" id="PR01840">
    <property type="entry name" value="TATCFAMILY"/>
</dbReference>
<keyword evidence="7" id="KW-0813">Transport</keyword>